<proteinExistence type="inferred from homology"/>
<comment type="subcellular location">
    <subcellularLocation>
        <location evidence="1">Nucleus</location>
    </subcellularLocation>
</comment>
<feature type="domain" description="Pre-rRNA-processing protein Ipi1 N-terminal" evidence="4">
    <location>
        <begin position="143"/>
        <end position="234"/>
    </location>
</feature>
<name>A0A0T6AWP0_9SCAR</name>
<evidence type="ECO:0000256" key="1">
    <source>
        <dbReference type="ARBA" id="ARBA00004123"/>
    </source>
</evidence>
<keyword evidence="3" id="KW-0539">Nucleus</keyword>
<organism evidence="5 6">
    <name type="scientific">Oryctes borbonicus</name>
    <dbReference type="NCBI Taxonomy" id="1629725"/>
    <lineage>
        <taxon>Eukaryota</taxon>
        <taxon>Metazoa</taxon>
        <taxon>Ecdysozoa</taxon>
        <taxon>Arthropoda</taxon>
        <taxon>Hexapoda</taxon>
        <taxon>Insecta</taxon>
        <taxon>Pterygota</taxon>
        <taxon>Neoptera</taxon>
        <taxon>Endopterygota</taxon>
        <taxon>Coleoptera</taxon>
        <taxon>Polyphaga</taxon>
        <taxon>Scarabaeiformia</taxon>
        <taxon>Scarabaeidae</taxon>
        <taxon>Dynastinae</taxon>
        <taxon>Oryctes</taxon>
    </lineage>
</organism>
<dbReference type="GO" id="GO:0071339">
    <property type="term" value="C:MLL1 complex"/>
    <property type="evidence" value="ECO:0007669"/>
    <property type="project" value="TreeGrafter"/>
</dbReference>
<dbReference type="AlphaFoldDB" id="A0A0T6AWP0"/>
<evidence type="ECO:0000256" key="3">
    <source>
        <dbReference type="ARBA" id="ARBA00023242"/>
    </source>
</evidence>
<dbReference type="OrthoDB" id="361362at2759"/>
<gene>
    <name evidence="5" type="ORF">AMK59_8472</name>
</gene>
<accession>A0A0T6AWP0</accession>
<sequence length="359" mass="41688">MGKNHRHKKFLKSEKAKIKLKNSKTKFLPKGQNITDVSFKIKPIILAEQLRAKEKEILSSRKLNLKEILNRLTHHNVNIKHDNCQQLKELILRENEEFLKQNLATILKRVCPLVLDIEIKVRNEAIKVIRAILQSSYRINIISFFDILSSFLRCAMTHIELNIQEDSLNFLDALLEYLPELIAKDSHKILSNFFTLISKLKNDSKHARTLSENLKSRYTGVKWRIKVLLRLKKIFETIYGSNNVSIESNEIADKTIDVTKTRFAPIYHDKFKCSKPGIIKTSLEVENVEMYIDTLLSLMQEIWLEVAPSNTTMVTSGKLDNTIIKTDVACILHCLLNILYFLFKLTEIVDRENDTRLVL</sequence>
<dbReference type="Gene3D" id="1.25.10.10">
    <property type="entry name" value="Leucine-rich Repeat Variant"/>
    <property type="match status" value="1"/>
</dbReference>
<dbReference type="InterPro" id="IPR024679">
    <property type="entry name" value="Ipi1_N"/>
</dbReference>
<dbReference type="InterPro" id="IPR011989">
    <property type="entry name" value="ARM-like"/>
</dbReference>
<dbReference type="SUPFAM" id="SSF48371">
    <property type="entry name" value="ARM repeat"/>
    <property type="match status" value="1"/>
</dbReference>
<dbReference type="InterPro" id="IPR016024">
    <property type="entry name" value="ARM-type_fold"/>
</dbReference>
<reference evidence="5 6" key="1">
    <citation type="submission" date="2015-09" db="EMBL/GenBank/DDBJ databases">
        <title>Draft genome of the scarab beetle Oryctes borbonicus.</title>
        <authorList>
            <person name="Meyer J.M."/>
            <person name="Markov G.V."/>
            <person name="Baskaran P."/>
            <person name="Herrmann M."/>
            <person name="Sommer R.J."/>
            <person name="Roedelsperger C."/>
        </authorList>
    </citation>
    <scope>NUCLEOTIDE SEQUENCE [LARGE SCALE GENOMIC DNA]</scope>
    <source>
        <strain evidence="5">OB123</strain>
        <tissue evidence="5">Whole animal</tissue>
    </source>
</reference>
<evidence type="ECO:0000259" key="4">
    <source>
        <dbReference type="Pfam" id="PF12333"/>
    </source>
</evidence>
<keyword evidence="6" id="KW-1185">Reference proteome</keyword>
<evidence type="ECO:0000256" key="2">
    <source>
        <dbReference type="ARBA" id="ARBA00006427"/>
    </source>
</evidence>
<dbReference type="PANTHER" id="PTHR16056:SF2">
    <property type="entry name" value="TESTIS-EXPRESSED PROTEIN 10"/>
    <property type="match status" value="1"/>
</dbReference>
<dbReference type="Pfam" id="PF12333">
    <property type="entry name" value="Ipi1_N"/>
    <property type="match status" value="1"/>
</dbReference>
<dbReference type="EMBL" id="LJIG01022656">
    <property type="protein sequence ID" value="KRT79412.1"/>
    <property type="molecule type" value="Genomic_DNA"/>
</dbReference>
<comment type="caution">
    <text evidence="5">The sequence shown here is derived from an EMBL/GenBank/DDBJ whole genome shotgun (WGS) entry which is preliminary data.</text>
</comment>
<dbReference type="PANTHER" id="PTHR16056">
    <property type="entry name" value="REGULATOR OF MICROTUBULE DYNAMICS PROTEIN"/>
    <property type="match status" value="1"/>
</dbReference>
<dbReference type="Proteomes" id="UP000051574">
    <property type="component" value="Unassembled WGS sequence"/>
</dbReference>
<protein>
    <recommendedName>
        <fullName evidence="4">Pre-rRNA-processing protein Ipi1 N-terminal domain-containing protein</fullName>
    </recommendedName>
</protein>
<comment type="similarity">
    <text evidence="2">Belongs to the IPI1/TEX10 family.</text>
</comment>
<evidence type="ECO:0000313" key="6">
    <source>
        <dbReference type="Proteomes" id="UP000051574"/>
    </source>
</evidence>
<evidence type="ECO:0000313" key="5">
    <source>
        <dbReference type="EMBL" id="KRT79412.1"/>
    </source>
</evidence>